<organism evidence="1 2">
    <name type="scientific">Meloidogyne enterolobii</name>
    <name type="common">Root-knot nematode worm</name>
    <name type="synonym">Meloidogyne mayaguensis</name>
    <dbReference type="NCBI Taxonomy" id="390850"/>
    <lineage>
        <taxon>Eukaryota</taxon>
        <taxon>Metazoa</taxon>
        <taxon>Ecdysozoa</taxon>
        <taxon>Nematoda</taxon>
        <taxon>Chromadorea</taxon>
        <taxon>Rhabditida</taxon>
        <taxon>Tylenchina</taxon>
        <taxon>Tylenchomorpha</taxon>
        <taxon>Tylenchoidea</taxon>
        <taxon>Meloidogynidae</taxon>
        <taxon>Meloidogyninae</taxon>
        <taxon>Meloidogyne</taxon>
    </lineage>
</organism>
<dbReference type="EMBL" id="CAVMJV010000008">
    <property type="protein sequence ID" value="CAK5038267.1"/>
    <property type="molecule type" value="Genomic_DNA"/>
</dbReference>
<comment type="caution">
    <text evidence="1">The sequence shown here is derived from an EMBL/GenBank/DDBJ whole genome shotgun (WGS) entry which is preliminary data.</text>
</comment>
<accession>A0ACB0Y9W0</accession>
<dbReference type="Proteomes" id="UP001497535">
    <property type="component" value="Unassembled WGS sequence"/>
</dbReference>
<name>A0ACB0Y9W0_MELEN</name>
<sequence length="92" mass="10824">MPYRCRWSDCNRTDCFSLRSNLKIHLITHTGEKPFVCDYVNQDGVRCEKNYAYNKDFEAHKRSHTGEIIIFPCARPPCKKVNNCIIENKGVW</sequence>
<protein>
    <submittedName>
        <fullName evidence="1">Uncharacterized protein</fullName>
    </submittedName>
</protein>
<reference evidence="1" key="1">
    <citation type="submission" date="2023-11" db="EMBL/GenBank/DDBJ databases">
        <authorList>
            <person name="Poullet M."/>
        </authorList>
    </citation>
    <scope>NUCLEOTIDE SEQUENCE</scope>
    <source>
        <strain evidence="1">E1834</strain>
    </source>
</reference>
<keyword evidence="2" id="KW-1185">Reference proteome</keyword>
<gene>
    <name evidence="1" type="ORF">MENTE1834_LOCUS9589</name>
</gene>
<evidence type="ECO:0000313" key="1">
    <source>
        <dbReference type="EMBL" id="CAK5038267.1"/>
    </source>
</evidence>
<evidence type="ECO:0000313" key="2">
    <source>
        <dbReference type="Proteomes" id="UP001497535"/>
    </source>
</evidence>
<proteinExistence type="predicted"/>